<dbReference type="SUPFAM" id="SSF51126">
    <property type="entry name" value="Pectin lyase-like"/>
    <property type="match status" value="1"/>
</dbReference>
<keyword evidence="8" id="KW-0998">Cell outer membrane</keyword>
<comment type="subcellular location">
    <subcellularLocation>
        <location evidence="2">Cell outer membrane</location>
        <topology evidence="2">Peripheral membrane protein</topology>
        <orientation evidence="2">Extracellular side</orientation>
    </subcellularLocation>
    <subcellularLocation>
        <location evidence="1">Secreted</location>
        <location evidence="1">Cell wall</location>
    </subcellularLocation>
</comment>
<feature type="compositionally biased region" description="Low complexity" evidence="9">
    <location>
        <begin position="52"/>
        <end position="64"/>
    </location>
</feature>
<evidence type="ECO:0000313" key="11">
    <source>
        <dbReference type="EMBL" id="BAE81491.1"/>
    </source>
</evidence>
<evidence type="ECO:0000256" key="3">
    <source>
        <dbReference type="ARBA" id="ARBA00007542"/>
    </source>
</evidence>
<dbReference type="Proteomes" id="UP000001260">
    <property type="component" value="Chromosome"/>
</dbReference>
<dbReference type="InterPro" id="IPR011427">
    <property type="entry name" value="Polymorphic_membr_middle"/>
</dbReference>
<feature type="compositionally biased region" description="Basic and acidic residues" evidence="9">
    <location>
        <begin position="66"/>
        <end position="81"/>
    </location>
</feature>
<evidence type="ECO:0000256" key="6">
    <source>
        <dbReference type="ARBA" id="ARBA00022729"/>
    </source>
</evidence>
<evidence type="ECO:0000256" key="7">
    <source>
        <dbReference type="ARBA" id="ARBA00023136"/>
    </source>
</evidence>
<keyword evidence="7" id="KW-0472">Membrane</keyword>
<comment type="similarity">
    <text evidence="3">Belongs to the PMP outer membrane protein family.</text>
</comment>
<gene>
    <name evidence="11" type="primary">omp11</name>
    <name evidence="11" type="ordered locus">CF0719</name>
</gene>
<proteinExistence type="inferred from homology"/>
<evidence type="ECO:0000256" key="4">
    <source>
        <dbReference type="ARBA" id="ARBA00022512"/>
    </source>
</evidence>
<evidence type="ECO:0000256" key="8">
    <source>
        <dbReference type="ARBA" id="ARBA00023237"/>
    </source>
</evidence>
<evidence type="ECO:0000313" key="12">
    <source>
        <dbReference type="Proteomes" id="UP000001260"/>
    </source>
</evidence>
<dbReference type="InterPro" id="IPR006626">
    <property type="entry name" value="PbH1"/>
</dbReference>
<feature type="domain" description="Chlamydia polymorphic membrane middle" evidence="10">
    <location>
        <begin position="566"/>
        <end position="768"/>
    </location>
</feature>
<dbReference type="KEGG" id="cfe:CF0719"/>
<name>Q253P7_CHLFF</name>
<dbReference type="InterPro" id="IPR003368">
    <property type="entry name" value="POMP_repeat"/>
</dbReference>
<dbReference type="SMART" id="SM00710">
    <property type="entry name" value="PbH1"/>
    <property type="match status" value="5"/>
</dbReference>
<keyword evidence="12" id="KW-1185">Reference proteome</keyword>
<dbReference type="STRING" id="264202.CF0719"/>
<evidence type="ECO:0000256" key="9">
    <source>
        <dbReference type="SAM" id="MobiDB-lite"/>
    </source>
</evidence>
<evidence type="ECO:0000256" key="1">
    <source>
        <dbReference type="ARBA" id="ARBA00004191"/>
    </source>
</evidence>
<feature type="compositionally biased region" description="Basic and acidic residues" evidence="9">
    <location>
        <begin position="134"/>
        <end position="154"/>
    </location>
</feature>
<dbReference type="GO" id="GO:0009279">
    <property type="term" value="C:cell outer membrane"/>
    <property type="evidence" value="ECO:0007669"/>
    <property type="project" value="UniProtKB-SubCell"/>
</dbReference>
<dbReference type="EMBL" id="AP006861">
    <property type="protein sequence ID" value="BAE81491.1"/>
    <property type="molecule type" value="Genomic_DNA"/>
</dbReference>
<feature type="region of interest" description="Disordered" evidence="9">
    <location>
        <begin position="21"/>
        <end position="165"/>
    </location>
</feature>
<feature type="compositionally biased region" description="Polar residues" evidence="9">
    <location>
        <begin position="104"/>
        <end position="130"/>
    </location>
</feature>
<organism evidence="11 12">
    <name type="scientific">Chlamydia felis (strain Fe/C-56)</name>
    <name type="common">Chlamydophila felis</name>
    <dbReference type="NCBI Taxonomy" id="264202"/>
    <lineage>
        <taxon>Bacteria</taxon>
        <taxon>Pseudomonadati</taxon>
        <taxon>Chlamydiota</taxon>
        <taxon>Chlamydiia</taxon>
        <taxon>Chlamydiales</taxon>
        <taxon>Chlamydiaceae</taxon>
        <taxon>Chlamydia/Chlamydophila group</taxon>
        <taxon>Chlamydia</taxon>
    </lineage>
</organism>
<protein>
    <submittedName>
        <fullName evidence="11">Outer membrane protein</fullName>
    </submittedName>
</protein>
<dbReference type="InterPro" id="IPR011050">
    <property type="entry name" value="Pectin_lyase_fold/virulence"/>
</dbReference>
<sequence>MNNSAGSELTFSGFSNLTFSSATSQTQDKADSAIYVGPKTTVTPPIPPPANSEASGGSQDSSSENTEPKGEENQSEDRGSESKVNGGESTTTVVEPAASATLWRITSDTSVANADVSDNPSTTGVNSAGNSVHPEIKVGKDAGENSISEEKTKEASAPATTSPSITFKDNVDITFENNSSKKAGGAINVNGGTGKIENNTGTCTFSKNNAKEQGGAISITGNFDITGNKTVVFSGNKAQVISSPAQETEGKAAEVTEQEVPAVTTGTGGAIHYLAAPTTSEPGISGQPSGQTEIPSSSVQAILLSADIPAPTPVKKQQEPAPAEDPCLTISGSTSVTFTNNSSTTSGGAIHAKKLVLSSGGDITFSNNSSGKGGAIFITDGGDISITAETGSITFQGNTVTSADDIILPSKTPETGEKANKEQPNAALALIASKASAKAVAANQNQKPTHNAIHLGSGAKISQLRAGTGQTIFFYDPITMATASSSSQSPAKPSIPDSSIRAAAVSAPAPAVTPKTPLKINASDSNATTVYNGTIVFSGEKLSTEAAANPLNATSVFDTSVSLEAGTLVLKSGAGLIVDSFTQQEGSLIVMDGGTSIITRVPTTASPAPKATLAAEALPVVRALTKCTDPKVVSELVASSLMNFKQRGPSAATPANPGVSASQTQAADGSITITNLAVNLDSLGDGKMITLTASGTGNITLSGDLQFQDSSQNFYDNPLLNKNFSANILDISTNGSGKIETNNFNMIPQGSTSSNVGYQGKWEVIQTTDTSGKVSFELKWIASGYTPPPTRNAPLVPNSLWCSAIDMRAIQNLVEVSAQN</sequence>
<reference evidence="11 12" key="1">
    <citation type="journal article" date="2006" name="DNA Res.">
        <title>Genome sequence of the cat pathogen, Chlamydophila felis.</title>
        <authorList>
            <person name="Azuma Y."/>
            <person name="Hirakawa H."/>
            <person name="Yamashita A."/>
            <person name="Cai Y."/>
            <person name="Rahman M.A."/>
            <person name="Suzuki H."/>
            <person name="Mitaku S."/>
            <person name="Toh H."/>
            <person name="Goto S."/>
            <person name="Murakami T."/>
            <person name="Sugi K."/>
            <person name="Hayashi H."/>
            <person name="Fukushi H."/>
            <person name="Hattori M."/>
            <person name="Kuhara S."/>
            <person name="Shirai M."/>
        </authorList>
    </citation>
    <scope>NUCLEOTIDE SEQUENCE [LARGE SCALE GENOMIC DNA]</scope>
    <source>
        <strain evidence="11 12">Fe/C-56</strain>
    </source>
</reference>
<evidence type="ECO:0000256" key="2">
    <source>
        <dbReference type="ARBA" id="ARBA00004416"/>
    </source>
</evidence>
<keyword evidence="5" id="KW-0964">Secreted</keyword>
<evidence type="ECO:0000256" key="5">
    <source>
        <dbReference type="ARBA" id="ARBA00022525"/>
    </source>
</evidence>
<dbReference type="HOGENOM" id="CLU_004549_5_0_0"/>
<dbReference type="eggNOG" id="COG3468">
    <property type="taxonomic scope" value="Bacteria"/>
</dbReference>
<dbReference type="Pfam" id="PF02415">
    <property type="entry name" value="Chlam_PMP"/>
    <property type="match status" value="4"/>
</dbReference>
<dbReference type="Pfam" id="PF07548">
    <property type="entry name" value="ChlamPMP_M"/>
    <property type="match status" value="1"/>
</dbReference>
<dbReference type="AlphaFoldDB" id="Q253P7"/>
<dbReference type="NCBIfam" id="TIGR01376">
    <property type="entry name" value="POMP_repeat"/>
    <property type="match status" value="4"/>
</dbReference>
<keyword evidence="4" id="KW-0134">Cell wall</keyword>
<keyword evidence="6" id="KW-0732">Signal</keyword>
<accession>Q253P7</accession>
<evidence type="ECO:0000259" key="10">
    <source>
        <dbReference type="Pfam" id="PF07548"/>
    </source>
</evidence>